<name>A0A9W7H3H5_HIBTR</name>
<dbReference type="EMBL" id="BSYR01000007">
    <property type="protein sequence ID" value="GMI69758.1"/>
    <property type="molecule type" value="Genomic_DNA"/>
</dbReference>
<dbReference type="Pfam" id="PF14215">
    <property type="entry name" value="bHLH-MYC_N"/>
    <property type="match status" value="1"/>
</dbReference>
<keyword evidence="6" id="KW-1185">Reference proteome</keyword>
<evidence type="ECO:0000256" key="2">
    <source>
        <dbReference type="ARBA" id="ARBA00023159"/>
    </source>
</evidence>
<dbReference type="OrthoDB" id="1000111at2759"/>
<dbReference type="AlphaFoldDB" id="A0A9W7H3H5"/>
<evidence type="ECO:0000313" key="6">
    <source>
        <dbReference type="Proteomes" id="UP001165190"/>
    </source>
</evidence>
<evidence type="ECO:0000256" key="1">
    <source>
        <dbReference type="ARBA" id="ARBA00023015"/>
    </source>
</evidence>
<dbReference type="PANTHER" id="PTHR46266:SF1">
    <property type="entry name" value="TRANSCRIPTION FACTOR MYC1"/>
    <property type="match status" value="1"/>
</dbReference>
<dbReference type="InterPro" id="IPR025610">
    <property type="entry name" value="MYC/MYB_N"/>
</dbReference>
<organism evidence="5 6">
    <name type="scientific">Hibiscus trionum</name>
    <name type="common">Flower of an hour</name>
    <dbReference type="NCBI Taxonomy" id="183268"/>
    <lineage>
        <taxon>Eukaryota</taxon>
        <taxon>Viridiplantae</taxon>
        <taxon>Streptophyta</taxon>
        <taxon>Embryophyta</taxon>
        <taxon>Tracheophyta</taxon>
        <taxon>Spermatophyta</taxon>
        <taxon>Magnoliopsida</taxon>
        <taxon>eudicotyledons</taxon>
        <taxon>Gunneridae</taxon>
        <taxon>Pentapetalae</taxon>
        <taxon>rosids</taxon>
        <taxon>malvids</taxon>
        <taxon>Malvales</taxon>
        <taxon>Malvaceae</taxon>
        <taxon>Malvoideae</taxon>
        <taxon>Hibiscus</taxon>
    </lineage>
</organism>
<keyword evidence="1" id="KW-0805">Transcription regulation</keyword>
<evidence type="ECO:0000313" key="5">
    <source>
        <dbReference type="EMBL" id="GMI69758.1"/>
    </source>
</evidence>
<keyword evidence="3" id="KW-0804">Transcription</keyword>
<comment type="caution">
    <text evidence="5">The sequence shown here is derived from an EMBL/GenBank/DDBJ whole genome shotgun (WGS) entry which is preliminary data.</text>
</comment>
<dbReference type="PANTHER" id="PTHR46266">
    <property type="entry name" value="TRANSCRIPTION FACTOR TT8"/>
    <property type="match status" value="1"/>
</dbReference>
<proteinExistence type="predicted"/>
<evidence type="ECO:0000259" key="4">
    <source>
        <dbReference type="Pfam" id="PF14215"/>
    </source>
</evidence>
<gene>
    <name evidence="5" type="ORF">HRI_000645100</name>
</gene>
<feature type="domain" description="Transcription factor MYC/MYB N-terminal" evidence="4">
    <location>
        <begin position="16"/>
        <end position="128"/>
    </location>
</feature>
<dbReference type="Proteomes" id="UP001165190">
    <property type="component" value="Unassembled WGS sequence"/>
</dbReference>
<keyword evidence="2" id="KW-0010">Activator</keyword>
<protein>
    <submittedName>
        <fullName evidence="5">ENHANCER OF GLABRA 3</fullName>
    </submittedName>
</protein>
<accession>A0A9W7H3H5</accession>
<reference evidence="5" key="1">
    <citation type="submission" date="2023-05" db="EMBL/GenBank/DDBJ databases">
        <title>Genome and transcriptome analyses reveal genes involved in the formation of fine ridges on petal epidermal cells in Hibiscus trionum.</title>
        <authorList>
            <person name="Koshimizu S."/>
            <person name="Masuda S."/>
            <person name="Ishii T."/>
            <person name="Shirasu K."/>
            <person name="Hoshino A."/>
            <person name="Arita M."/>
        </authorList>
    </citation>
    <scope>NUCLEOTIDE SEQUENCE</scope>
    <source>
        <strain evidence="5">Hamamatsu line</strain>
    </source>
</reference>
<sequence length="130" mass="14821">MDNAVKSQVGVVPENLRKQLAVAVRSIQWSYAIFWSLSATQQGELQWGDGYYNGDIKTRKTVQALELKATDKIGLQRSEQLRQLYESLLEGETDQTKRPSTALSPEDLSDTEWYYLVCMSFVFDIGQGEY</sequence>
<evidence type="ECO:0000256" key="3">
    <source>
        <dbReference type="ARBA" id="ARBA00023163"/>
    </source>
</evidence>